<dbReference type="Gene3D" id="1.10.10.60">
    <property type="entry name" value="Homeodomain-like"/>
    <property type="match status" value="1"/>
</dbReference>
<dbReference type="Pfam" id="PF00249">
    <property type="entry name" value="Myb_DNA-binding"/>
    <property type="match status" value="1"/>
</dbReference>
<dbReference type="InterPro" id="IPR001005">
    <property type="entry name" value="SANT/Myb"/>
</dbReference>
<dbReference type="FunFam" id="1.10.10.60:FF:000002">
    <property type="entry name" value="Myb family transcription factor"/>
    <property type="match status" value="1"/>
</dbReference>
<keyword evidence="2" id="KW-0238">DNA-binding</keyword>
<keyword evidence="3" id="KW-0804">Transcription</keyword>
<dbReference type="GO" id="GO:0003700">
    <property type="term" value="F:DNA-binding transcription factor activity"/>
    <property type="evidence" value="ECO:0007669"/>
    <property type="project" value="InterPro"/>
</dbReference>
<keyword evidence="1" id="KW-0805">Transcription regulation</keyword>
<dbReference type="NCBIfam" id="TIGR01557">
    <property type="entry name" value="myb_SHAQKYF"/>
    <property type="match status" value="1"/>
</dbReference>
<feature type="region of interest" description="Disordered" evidence="5">
    <location>
        <begin position="77"/>
        <end position="99"/>
    </location>
</feature>
<dbReference type="Proteomes" id="UP001222027">
    <property type="component" value="Unassembled WGS sequence"/>
</dbReference>
<evidence type="ECO:0000313" key="8">
    <source>
        <dbReference type="Proteomes" id="UP001222027"/>
    </source>
</evidence>
<dbReference type="InterPro" id="IPR046955">
    <property type="entry name" value="PHR1-like"/>
</dbReference>
<dbReference type="PANTHER" id="PTHR31499">
    <property type="entry name" value="MYB FAMILY TRANSCRIPTION FACTOR PHL11"/>
    <property type="match status" value="1"/>
</dbReference>
<proteinExistence type="predicted"/>
<protein>
    <recommendedName>
        <fullName evidence="6">HTH myb-type domain-containing protein</fullName>
    </recommendedName>
</protein>
<organism evidence="7 8">
    <name type="scientific">Ensete ventricosum</name>
    <name type="common">Abyssinian banana</name>
    <name type="synonym">Musa ensete</name>
    <dbReference type="NCBI Taxonomy" id="4639"/>
    <lineage>
        <taxon>Eukaryota</taxon>
        <taxon>Viridiplantae</taxon>
        <taxon>Streptophyta</taxon>
        <taxon>Embryophyta</taxon>
        <taxon>Tracheophyta</taxon>
        <taxon>Spermatophyta</taxon>
        <taxon>Magnoliopsida</taxon>
        <taxon>Liliopsida</taxon>
        <taxon>Zingiberales</taxon>
        <taxon>Musaceae</taxon>
        <taxon>Ensete</taxon>
    </lineage>
</organism>
<dbReference type="InterPro" id="IPR025756">
    <property type="entry name" value="Myb_CC_LHEQLE"/>
</dbReference>
<dbReference type="PANTHER" id="PTHR31499:SF79">
    <property type="entry name" value="HTH MYB-TYPE DOMAIN-CONTAINING PROTEIN"/>
    <property type="match status" value="1"/>
</dbReference>
<comment type="caution">
    <text evidence="7">The sequence shown here is derived from an EMBL/GenBank/DDBJ whole genome shotgun (WGS) entry which is preliminary data.</text>
</comment>
<feature type="domain" description="HTH myb-type" evidence="6">
    <location>
        <begin position="12"/>
        <end position="72"/>
    </location>
</feature>
<accession>A0AAV8QXX6</accession>
<reference evidence="7 8" key="1">
    <citation type="submission" date="2022-12" db="EMBL/GenBank/DDBJ databases">
        <title>Chromosome-scale assembly of the Ensete ventricosum genome.</title>
        <authorList>
            <person name="Dussert Y."/>
            <person name="Stocks J."/>
            <person name="Wendawek A."/>
            <person name="Woldeyes F."/>
            <person name="Nichols R.A."/>
            <person name="Borrell J.S."/>
        </authorList>
    </citation>
    <scope>NUCLEOTIDE SEQUENCE [LARGE SCALE GENOMIC DNA]</scope>
    <source>
        <strain evidence="8">cv. Maze</strain>
        <tissue evidence="7">Seeds</tissue>
    </source>
</reference>
<feature type="compositionally biased region" description="Polar residues" evidence="5">
    <location>
        <begin position="90"/>
        <end position="99"/>
    </location>
</feature>
<dbReference type="AlphaFoldDB" id="A0AAV8QXX6"/>
<dbReference type="InterPro" id="IPR006447">
    <property type="entry name" value="Myb_dom_plants"/>
</dbReference>
<evidence type="ECO:0000259" key="6">
    <source>
        <dbReference type="PROSITE" id="PS51294"/>
    </source>
</evidence>
<dbReference type="InterPro" id="IPR009057">
    <property type="entry name" value="Homeodomain-like_sf"/>
</dbReference>
<evidence type="ECO:0000313" key="7">
    <source>
        <dbReference type="EMBL" id="KAJ8492802.1"/>
    </source>
</evidence>
<gene>
    <name evidence="7" type="ORF">OPV22_014523</name>
</gene>
<keyword evidence="4" id="KW-0539">Nucleus</keyword>
<dbReference type="GO" id="GO:0003677">
    <property type="term" value="F:DNA binding"/>
    <property type="evidence" value="ECO:0007669"/>
    <property type="project" value="UniProtKB-KW"/>
</dbReference>
<feature type="region of interest" description="Disordered" evidence="5">
    <location>
        <begin position="158"/>
        <end position="252"/>
    </location>
</feature>
<evidence type="ECO:0000256" key="4">
    <source>
        <dbReference type="ARBA" id="ARBA00023242"/>
    </source>
</evidence>
<evidence type="ECO:0000256" key="1">
    <source>
        <dbReference type="ARBA" id="ARBA00023015"/>
    </source>
</evidence>
<feature type="compositionally biased region" description="Basic and acidic residues" evidence="5">
    <location>
        <begin position="192"/>
        <end position="202"/>
    </location>
</feature>
<dbReference type="EMBL" id="JAQQAF010000004">
    <property type="protein sequence ID" value="KAJ8492802.1"/>
    <property type="molecule type" value="Genomic_DNA"/>
</dbReference>
<dbReference type="PROSITE" id="PS51294">
    <property type="entry name" value="HTH_MYB"/>
    <property type="match status" value="1"/>
</dbReference>
<evidence type="ECO:0000256" key="3">
    <source>
        <dbReference type="ARBA" id="ARBA00023163"/>
    </source>
</evidence>
<keyword evidence="8" id="KW-1185">Reference proteome</keyword>
<dbReference type="Pfam" id="PF14379">
    <property type="entry name" value="Myb_CC_LHEQLE"/>
    <property type="match status" value="1"/>
</dbReference>
<dbReference type="InterPro" id="IPR017930">
    <property type="entry name" value="Myb_dom"/>
</dbReference>
<dbReference type="SUPFAM" id="SSF46689">
    <property type="entry name" value="Homeodomain-like"/>
    <property type="match status" value="1"/>
</dbReference>
<sequence length="273" mass="29957">MNGVNNSNNQNLASRQRLRWTNELHERFVDAVTQLGGPDRATPKGVLRIMGVPGLTIYHVKSHLQKYRLAKYVPESSADGTLSEKKDDQNLNSGLESSSGMQITEALKLQMEVQKRLQEQLEVQRQLQLRIEAQGKYLKKIIDEQQRLSGVLAELPGADVPAPASGDHCPDSEKTDPSTPAPTSESPGQDKAIGREHDDANEAFKSISCDDSFSSRREPLTPDSGCHVSSPSTSPRHENSAKRLRVSSNSGRGKAELLLAHILESSSGSEFHQ</sequence>
<name>A0AAV8QXX6_ENSVE</name>
<evidence type="ECO:0000256" key="2">
    <source>
        <dbReference type="ARBA" id="ARBA00023125"/>
    </source>
</evidence>
<evidence type="ECO:0000256" key="5">
    <source>
        <dbReference type="SAM" id="MobiDB-lite"/>
    </source>
</evidence>
<feature type="compositionally biased region" description="Polar residues" evidence="5">
    <location>
        <begin position="177"/>
        <end position="187"/>
    </location>
</feature>